<dbReference type="EMBL" id="CP017703">
    <property type="protein sequence ID" value="ASS89199.1"/>
    <property type="molecule type" value="Genomic_DNA"/>
</dbReference>
<proteinExistence type="predicted"/>
<dbReference type="Proteomes" id="UP000214606">
    <property type="component" value="Chromosome"/>
</dbReference>
<sequence length="80" mass="9180">MMPHVLHVLSSYICTGDQYLSANEKWAERKLPGLAEVQAALEQMFEELNKQINKIGGFPLSTWGCLISRFYYLLTPPLMF</sequence>
<reference evidence="1 2" key="1">
    <citation type="submission" date="2016-10" db="EMBL/GenBank/DDBJ databases">
        <title>The whole genome sequencing and assembly of Aeribacillus pallidus KCTC3564 strain.</title>
        <authorList>
            <person name="Lee Y.-J."/>
            <person name="Park M.-K."/>
            <person name="Yi H."/>
            <person name="Bahn Y.-S."/>
            <person name="Kim J.F."/>
            <person name="Lee D.-W."/>
        </authorList>
    </citation>
    <scope>NUCLEOTIDE SEQUENCE [LARGE SCALE GENOMIC DNA]</scope>
    <source>
        <strain evidence="1 2">KCTC3564</strain>
    </source>
</reference>
<name>A0A223E1U5_9BACI</name>
<evidence type="ECO:0000313" key="2">
    <source>
        <dbReference type="Proteomes" id="UP000214606"/>
    </source>
</evidence>
<protein>
    <submittedName>
        <fullName evidence="1">Uncharacterized protein</fullName>
    </submittedName>
</protein>
<organism evidence="1 2">
    <name type="scientific">Aeribacillus pallidus</name>
    <dbReference type="NCBI Taxonomy" id="33936"/>
    <lineage>
        <taxon>Bacteria</taxon>
        <taxon>Bacillati</taxon>
        <taxon>Bacillota</taxon>
        <taxon>Bacilli</taxon>
        <taxon>Bacillales</taxon>
        <taxon>Bacillaceae</taxon>
        <taxon>Aeribacillus</taxon>
    </lineage>
</organism>
<dbReference type="AlphaFoldDB" id="A0A223E1U5"/>
<evidence type="ECO:0000313" key="1">
    <source>
        <dbReference type="EMBL" id="ASS89199.1"/>
    </source>
</evidence>
<gene>
    <name evidence="1" type="ORF">AP3564_01960</name>
</gene>
<dbReference type="KEGG" id="apak:AP3564_01960"/>
<accession>A0A223E1U5</accession>